<dbReference type="InterPro" id="IPR056632">
    <property type="entry name" value="DUF7730"/>
</dbReference>
<sequence>MKSTLSTWLRRKTKSRPSSKPDDDDVASPPPMPTLPAHRPRRLSIYPEPVDYAAISESPLFRLPFDIREQILLEAFGRQTVHLDLRLAHPPAERRWRRGFRMPKHFDGHNWFDTHANAHRNRNRDKTLQQRWEWCSSVCHRPVRDVDAKASPHGLSIWPPRDCPAIDGCRDGWGCCEAWPGEEPGKCFLGVMGWLLTCREAYIEGVDVLYSKNRFHVNSSRLSRHLPEVILPSRLAAITQVELIWEDLQIHPWLWGRREGDERPLEEVNYMENYRSLASSLPKTFPNLRHLYIYLHVPVTSYDDINNMGMAPHEACFSRMTLLLRPIDDMVRRMASLRECRIALPGSLWDLVGHYVKELGHCDASIEESFPRHKIPNPYHPEQSIPGRDMQRDLSYLLSFGYEDRPRPTTF</sequence>
<feature type="domain" description="DUF7730" evidence="2">
    <location>
        <begin position="192"/>
        <end position="296"/>
    </location>
</feature>
<comment type="caution">
    <text evidence="3">The sequence shown here is derived from an EMBL/GenBank/DDBJ whole genome shotgun (WGS) entry which is preliminary data.</text>
</comment>
<dbReference type="Pfam" id="PF24864">
    <property type="entry name" value="DUF7730"/>
    <property type="match status" value="1"/>
</dbReference>
<evidence type="ECO:0000313" key="3">
    <source>
        <dbReference type="EMBL" id="KAF6818771.1"/>
    </source>
</evidence>
<evidence type="ECO:0000313" key="4">
    <source>
        <dbReference type="Proteomes" id="UP000652219"/>
    </source>
</evidence>
<name>A0A8H6JU46_9PEZI</name>
<dbReference type="PANTHER" id="PTHR38790">
    <property type="entry name" value="2EXR DOMAIN-CONTAINING PROTEIN-RELATED"/>
    <property type="match status" value="1"/>
</dbReference>
<protein>
    <recommendedName>
        <fullName evidence="2">DUF7730 domain-containing protein</fullName>
    </recommendedName>
</protein>
<organism evidence="3 4">
    <name type="scientific">Colletotrichum sojae</name>
    <dbReference type="NCBI Taxonomy" id="2175907"/>
    <lineage>
        <taxon>Eukaryota</taxon>
        <taxon>Fungi</taxon>
        <taxon>Dikarya</taxon>
        <taxon>Ascomycota</taxon>
        <taxon>Pezizomycotina</taxon>
        <taxon>Sordariomycetes</taxon>
        <taxon>Hypocreomycetidae</taxon>
        <taxon>Glomerellales</taxon>
        <taxon>Glomerellaceae</taxon>
        <taxon>Colletotrichum</taxon>
        <taxon>Colletotrichum orchidearum species complex</taxon>
    </lineage>
</organism>
<evidence type="ECO:0000259" key="2">
    <source>
        <dbReference type="Pfam" id="PF24864"/>
    </source>
</evidence>
<dbReference type="PANTHER" id="PTHR38790:SF4">
    <property type="entry name" value="2EXR DOMAIN-CONTAINING PROTEIN"/>
    <property type="match status" value="1"/>
</dbReference>
<dbReference type="EMBL" id="WIGN01000013">
    <property type="protein sequence ID" value="KAF6818771.1"/>
    <property type="molecule type" value="Genomic_DNA"/>
</dbReference>
<proteinExistence type="predicted"/>
<dbReference type="AlphaFoldDB" id="A0A8H6JU46"/>
<keyword evidence="4" id="KW-1185">Reference proteome</keyword>
<dbReference type="Proteomes" id="UP000652219">
    <property type="component" value="Unassembled WGS sequence"/>
</dbReference>
<accession>A0A8H6JU46</accession>
<reference evidence="3 4" key="1">
    <citation type="journal article" date="2020" name="Phytopathology">
        <title>Genome Sequence Resources of Colletotrichum truncatum, C. plurivorum, C. musicola, and C. sojae: Four Species Pathogenic to Soybean (Glycine max).</title>
        <authorList>
            <person name="Rogerio F."/>
            <person name="Boufleur T.R."/>
            <person name="Ciampi-Guillardi M."/>
            <person name="Sukno S.A."/>
            <person name="Thon M.R."/>
            <person name="Massola Junior N.S."/>
            <person name="Baroncelli R."/>
        </authorList>
    </citation>
    <scope>NUCLEOTIDE SEQUENCE [LARGE SCALE GENOMIC DNA]</scope>
    <source>
        <strain evidence="3 4">LFN0009</strain>
    </source>
</reference>
<feature type="region of interest" description="Disordered" evidence="1">
    <location>
        <begin position="1"/>
        <end position="40"/>
    </location>
</feature>
<evidence type="ECO:0000256" key="1">
    <source>
        <dbReference type="SAM" id="MobiDB-lite"/>
    </source>
</evidence>
<gene>
    <name evidence="3" type="ORF">CSOJ01_01724</name>
</gene>